<dbReference type="EMBL" id="KV745048">
    <property type="protein sequence ID" value="OCK78624.1"/>
    <property type="molecule type" value="Genomic_DNA"/>
</dbReference>
<dbReference type="InterPro" id="IPR036872">
    <property type="entry name" value="CH_dom_sf"/>
</dbReference>
<dbReference type="GO" id="GO:0051295">
    <property type="term" value="P:establishment of meiotic spindle localization"/>
    <property type="evidence" value="ECO:0007669"/>
    <property type="project" value="TreeGrafter"/>
</dbReference>
<dbReference type="GO" id="GO:0000922">
    <property type="term" value="C:spindle pole"/>
    <property type="evidence" value="ECO:0007669"/>
    <property type="project" value="TreeGrafter"/>
</dbReference>
<keyword evidence="2" id="KW-0963">Cytoplasm</keyword>
<accession>A0A8E2E7I6</accession>
<dbReference type="AlphaFoldDB" id="A0A8E2E7I6"/>
<keyword evidence="4" id="KW-0112">Calmodulin-binding</keyword>
<evidence type="ECO:0000256" key="5">
    <source>
        <dbReference type="SAM" id="MobiDB-lite"/>
    </source>
</evidence>
<feature type="compositionally biased region" description="Polar residues" evidence="5">
    <location>
        <begin position="382"/>
        <end position="397"/>
    </location>
</feature>
<feature type="region of interest" description="Disordered" evidence="5">
    <location>
        <begin position="239"/>
        <end position="262"/>
    </location>
</feature>
<dbReference type="Gene3D" id="1.10.418.10">
    <property type="entry name" value="Calponin-like domain"/>
    <property type="match status" value="2"/>
</dbReference>
<evidence type="ECO:0000256" key="4">
    <source>
        <dbReference type="ARBA" id="ARBA00022860"/>
    </source>
</evidence>
<evidence type="ECO:0000313" key="7">
    <source>
        <dbReference type="EMBL" id="OCK78624.1"/>
    </source>
</evidence>
<dbReference type="OrthoDB" id="76388at2759"/>
<dbReference type="PROSITE" id="PS50096">
    <property type="entry name" value="IQ"/>
    <property type="match status" value="1"/>
</dbReference>
<dbReference type="GO" id="GO:0005516">
    <property type="term" value="F:calmodulin binding"/>
    <property type="evidence" value="ECO:0007669"/>
    <property type="project" value="UniProtKB-KW"/>
</dbReference>
<proteinExistence type="predicted"/>
<evidence type="ECO:0000259" key="6">
    <source>
        <dbReference type="PROSITE" id="PS50021"/>
    </source>
</evidence>
<keyword evidence="8" id="KW-1185">Reference proteome</keyword>
<evidence type="ECO:0000313" key="8">
    <source>
        <dbReference type="Proteomes" id="UP000250266"/>
    </source>
</evidence>
<dbReference type="InterPro" id="IPR051185">
    <property type="entry name" value="ASPM"/>
</dbReference>
<evidence type="ECO:0000256" key="2">
    <source>
        <dbReference type="ARBA" id="ARBA00022490"/>
    </source>
</evidence>
<dbReference type="InterPro" id="IPR001715">
    <property type="entry name" value="CH_dom"/>
</dbReference>
<gene>
    <name evidence="7" type="ORF">K432DRAFT_383725</name>
</gene>
<dbReference type="CDD" id="cd21223">
    <property type="entry name" value="CH_ASPM_rpt1"/>
    <property type="match status" value="1"/>
</dbReference>
<protein>
    <recommendedName>
        <fullName evidence="6">Calponin-homology (CH) domain-containing protein</fullName>
    </recommendedName>
</protein>
<reference evidence="7 8" key="1">
    <citation type="journal article" date="2016" name="Nat. Commun.">
        <title>Ectomycorrhizal ecology is imprinted in the genome of the dominant symbiotic fungus Cenococcum geophilum.</title>
        <authorList>
            <consortium name="DOE Joint Genome Institute"/>
            <person name="Peter M."/>
            <person name="Kohler A."/>
            <person name="Ohm R.A."/>
            <person name="Kuo A."/>
            <person name="Krutzmann J."/>
            <person name="Morin E."/>
            <person name="Arend M."/>
            <person name="Barry K.W."/>
            <person name="Binder M."/>
            <person name="Choi C."/>
            <person name="Clum A."/>
            <person name="Copeland A."/>
            <person name="Grisel N."/>
            <person name="Haridas S."/>
            <person name="Kipfer T."/>
            <person name="LaButti K."/>
            <person name="Lindquist E."/>
            <person name="Lipzen A."/>
            <person name="Maire R."/>
            <person name="Meier B."/>
            <person name="Mihaltcheva S."/>
            <person name="Molinier V."/>
            <person name="Murat C."/>
            <person name="Poggeler S."/>
            <person name="Quandt C.A."/>
            <person name="Sperisen C."/>
            <person name="Tritt A."/>
            <person name="Tisserant E."/>
            <person name="Crous P.W."/>
            <person name="Henrissat B."/>
            <person name="Nehls U."/>
            <person name="Egli S."/>
            <person name="Spatafora J.W."/>
            <person name="Grigoriev I.V."/>
            <person name="Martin F.M."/>
        </authorList>
    </citation>
    <scope>NUCLEOTIDE SEQUENCE [LARGE SCALE GENOMIC DNA]</scope>
    <source>
        <strain evidence="7 8">CBS 459.81</strain>
    </source>
</reference>
<dbReference type="PROSITE" id="PS50021">
    <property type="entry name" value="CH"/>
    <property type="match status" value="1"/>
</dbReference>
<comment type="subcellular location">
    <subcellularLocation>
        <location evidence="1">Cytoplasm</location>
    </subcellularLocation>
</comment>
<dbReference type="Pfam" id="PF00307">
    <property type="entry name" value="CH"/>
    <property type="match status" value="1"/>
</dbReference>
<organism evidence="7 8">
    <name type="scientific">Lepidopterella palustris CBS 459.81</name>
    <dbReference type="NCBI Taxonomy" id="1314670"/>
    <lineage>
        <taxon>Eukaryota</taxon>
        <taxon>Fungi</taxon>
        <taxon>Dikarya</taxon>
        <taxon>Ascomycota</taxon>
        <taxon>Pezizomycotina</taxon>
        <taxon>Dothideomycetes</taxon>
        <taxon>Pleosporomycetidae</taxon>
        <taxon>Mytilinidiales</taxon>
        <taxon>Argynnaceae</taxon>
        <taxon>Lepidopterella</taxon>
    </lineage>
</organism>
<feature type="region of interest" description="Disordered" evidence="5">
    <location>
        <begin position="329"/>
        <end position="418"/>
    </location>
</feature>
<dbReference type="SMART" id="SM00015">
    <property type="entry name" value="IQ"/>
    <property type="match status" value="2"/>
</dbReference>
<dbReference type="InterPro" id="IPR000048">
    <property type="entry name" value="IQ_motif_EF-hand-BS"/>
</dbReference>
<feature type="domain" description="Calponin-homology (CH)" evidence="6">
    <location>
        <begin position="685"/>
        <end position="829"/>
    </location>
</feature>
<dbReference type="Proteomes" id="UP000250266">
    <property type="component" value="Unassembled WGS sequence"/>
</dbReference>
<dbReference type="GO" id="GO:0005737">
    <property type="term" value="C:cytoplasm"/>
    <property type="evidence" value="ECO:0007669"/>
    <property type="project" value="UniProtKB-SubCell"/>
</dbReference>
<dbReference type="SMART" id="SM00033">
    <property type="entry name" value="CH"/>
    <property type="match status" value="1"/>
</dbReference>
<dbReference type="SUPFAM" id="SSF47576">
    <property type="entry name" value="Calponin-homology domain, CH-domain"/>
    <property type="match status" value="1"/>
</dbReference>
<dbReference type="PANTHER" id="PTHR22706:SF1">
    <property type="entry name" value="ASSEMBLY FACTOR FOR SPINDLE MICROTUBULES"/>
    <property type="match status" value="1"/>
</dbReference>
<name>A0A8E2E7I6_9PEZI</name>
<sequence length="1089" mass="121511">MRRYTEATTPCPAPNPSFQNIDRYYQNAHRPSTYANSTASYLQDDTTTTTLEYTTEIQTRIRNTKPRRRLKESGRNSTFNPAMDIFEDVALEEQAQLAEVGKRSRASVLPQDGGARRSTILAHPAQKLPIVAPAIQGPLTRPTRRRVSSILADRQVAEPHIQDDCKEKRKRKEPEIRKDPRRRTIYVPSDDTTIMTIHPGAPTHRYRGGRAKSPDFGLDLVTLSEEEPDNLIPALRQDKKGTRKSLAVPPKRGPLQHTSRPVQSVSFAEDIIGRGGGKENIPPGTSLIEDAKSTKRDIQFHFGTDDSKTHAKKSSKVHFTASKAFETVETSRVKGVHGSRKRPSSELSFSGSPLKSLKAKADTTANSTRARKAAVRRVSKEPPTQSSSPFQPANSPPNALRRHRIERPPTKLSVPIVAQKPEPQLEKYPVLSEDLARPELYEDHWLSYQEVAITQLLNVLFDSINKDFNHDQNPENLRKSLISLYHEPAIPILHKRLQASLMYGALSIPKDILAHSLRLKDDIGLRRKFLNLWVDTYDLTLLKAAAETVVGRQIPVSSRLSGGSTNSDGGERQTRAEKRAIEGFLDTFLIRNEDAVRIKAGIGSIASIARGSEHHGDDFGSQGWSWRRTVLRSLMLVLLLDKAKNKDLIPGCLFQIPSSHKNSAAVLHSLAAILLPSLGDITRPLGHLNYRVEHVQYRLQEYTYHISNLATDLRNGVLLTRLVELLLYPPSTLASHNDEAVTITMPTGEFLTSTFDLNQKETWVLSQHLKFPSDGRAQKLYNVQIALSALEGVKGIPSRAILDINAEDIVDGHREKTLGLLWALVGKWGLSTLVNWTEVGKEIARFREMWYEQQSAENSDLCSDEDDAAGLEGLELHTHLLLSWSRSIARLCGVRVSNLTTSFADGKVLEMIVDAYLPYCPTIPSASSTSSKPSLAAKLRATGCSASFISLFTPGSAPSIPSRDFTLLTLSFLASRLLPASLAHRAAMTIQRAYRLRLLRRRASRRVILMRLAKDCATVARTREQVVGAATVLQRAWRELLQRRSERLTRNITAFQAMARGWAVRRLMRGINGGKLGGKGRERRIRGGW</sequence>
<dbReference type="GO" id="GO:0000278">
    <property type="term" value="P:mitotic cell cycle"/>
    <property type="evidence" value="ECO:0007669"/>
    <property type="project" value="TreeGrafter"/>
</dbReference>
<evidence type="ECO:0000256" key="3">
    <source>
        <dbReference type="ARBA" id="ARBA00022737"/>
    </source>
</evidence>
<evidence type="ECO:0000256" key="1">
    <source>
        <dbReference type="ARBA" id="ARBA00004496"/>
    </source>
</evidence>
<dbReference type="PANTHER" id="PTHR22706">
    <property type="entry name" value="ASSEMBLY FACTOR FOR SPINDLE MICROTUBULES"/>
    <property type="match status" value="1"/>
</dbReference>
<dbReference type="GO" id="GO:0007051">
    <property type="term" value="P:spindle organization"/>
    <property type="evidence" value="ECO:0007669"/>
    <property type="project" value="TreeGrafter"/>
</dbReference>
<keyword evidence="3" id="KW-0677">Repeat</keyword>